<evidence type="ECO:0000313" key="2">
    <source>
        <dbReference type="EMBL" id="SHK75646.1"/>
    </source>
</evidence>
<evidence type="ECO:0000259" key="1">
    <source>
        <dbReference type="Pfam" id="PF00535"/>
    </source>
</evidence>
<organism evidence="2 3">
    <name type="scientific">Xylanibacter ruminicola</name>
    <name type="common">Prevotella ruminicola</name>
    <dbReference type="NCBI Taxonomy" id="839"/>
    <lineage>
        <taxon>Bacteria</taxon>
        <taxon>Pseudomonadati</taxon>
        <taxon>Bacteroidota</taxon>
        <taxon>Bacteroidia</taxon>
        <taxon>Bacteroidales</taxon>
        <taxon>Prevotellaceae</taxon>
        <taxon>Xylanibacter</taxon>
    </lineage>
</organism>
<evidence type="ECO:0000313" key="3">
    <source>
        <dbReference type="Proteomes" id="UP000184130"/>
    </source>
</evidence>
<dbReference type="InterPro" id="IPR029044">
    <property type="entry name" value="Nucleotide-diphossugar_trans"/>
</dbReference>
<dbReference type="Pfam" id="PF00535">
    <property type="entry name" value="Glycos_transf_2"/>
    <property type="match status" value="1"/>
</dbReference>
<name>A0A1M6V2Z2_XYLRU</name>
<dbReference type="PANTHER" id="PTHR22916">
    <property type="entry name" value="GLYCOSYLTRANSFERASE"/>
    <property type="match status" value="1"/>
</dbReference>
<keyword evidence="2" id="KW-0808">Transferase</keyword>
<dbReference type="OrthoDB" id="396512at2"/>
<feature type="domain" description="Glycosyltransferase 2-like" evidence="1">
    <location>
        <begin position="8"/>
        <end position="141"/>
    </location>
</feature>
<accession>A0A1M6V2Z2</accession>
<dbReference type="AlphaFoldDB" id="A0A1M6V2Z2"/>
<dbReference type="Proteomes" id="UP000184130">
    <property type="component" value="Unassembled WGS sequence"/>
</dbReference>
<gene>
    <name evidence="2" type="ORF">SAMN05216463_11188</name>
</gene>
<dbReference type="EMBL" id="FRBD01000011">
    <property type="protein sequence ID" value="SHK75646.1"/>
    <property type="molecule type" value="Genomic_DNA"/>
</dbReference>
<dbReference type="Gene3D" id="3.90.550.10">
    <property type="entry name" value="Spore Coat Polysaccharide Biosynthesis Protein SpsA, Chain A"/>
    <property type="match status" value="1"/>
</dbReference>
<dbReference type="PANTHER" id="PTHR22916:SF3">
    <property type="entry name" value="UDP-GLCNAC:BETAGAL BETA-1,3-N-ACETYLGLUCOSAMINYLTRANSFERASE-LIKE PROTEIN 1"/>
    <property type="match status" value="1"/>
</dbReference>
<dbReference type="SUPFAM" id="SSF53448">
    <property type="entry name" value="Nucleotide-diphospho-sugar transferases"/>
    <property type="match status" value="1"/>
</dbReference>
<reference evidence="2 3" key="1">
    <citation type="submission" date="2016-11" db="EMBL/GenBank/DDBJ databases">
        <authorList>
            <person name="Jaros S."/>
            <person name="Januszkiewicz K."/>
            <person name="Wedrychowicz H."/>
        </authorList>
    </citation>
    <scope>NUCLEOTIDE SEQUENCE [LARGE SCALE GENOMIC DNA]</scope>
    <source>
        <strain evidence="2 3">KHT3</strain>
    </source>
</reference>
<protein>
    <submittedName>
        <fullName evidence="2">Glycosyltransferase involved in cell wall bisynthesis</fullName>
    </submittedName>
</protein>
<dbReference type="InterPro" id="IPR001173">
    <property type="entry name" value="Glyco_trans_2-like"/>
</dbReference>
<dbReference type="CDD" id="cd00761">
    <property type="entry name" value="Glyco_tranf_GTA_type"/>
    <property type="match status" value="1"/>
</dbReference>
<sequence>MFMSPLFSIIIPHKEIPDLLMRCLKSIPVSEDIQVIVVDDNSADADTYLERYPELSRPYLEFIPTTKGGGAGYARNVGLDRAKGKWILFADADDFFVDDMYDIICSYVDSDADVIYFKNKSVLSGNTSIEAKRCPWINKNIDKYLADGDERLIRAEIYVPWGKMIKLNLVDKYHIRFEEIMCYEDHYCSLLIGCKASVIKVVDKVLYVITYRPNSLSKSFENNINGLRIKADVYFRSDKLLIQYNMCRERPVVKYLLLLLQKDRPLFKYYLRRIDEIYPTKLSALRDISKNKSRRFKIKFYLYSFLVWIRIL</sequence>
<dbReference type="GO" id="GO:0016758">
    <property type="term" value="F:hexosyltransferase activity"/>
    <property type="evidence" value="ECO:0007669"/>
    <property type="project" value="UniProtKB-ARBA"/>
</dbReference>
<proteinExistence type="predicted"/>